<sequence length="913" mass="102378">MTVPRSLIFIVIVAFHAHWVSPNPAPQKSEDTWATADSKAKLVQSRTNSKKAMMIVPTPFLPPTQSVSMKKIGVHLKSSKPKTFAFSSHRFSFRAPVVSQSNLQLRTKPDKTVPRREVFAKQVVKHYEPSDSKTVTLKMAAAKTKISNTNSKTIDNKETDKTIKLSTGSNKNPSYGKTEPEKSESTISGVTSQAIIQEQRRRQSRLGFSLQRVQSKAETDSIIKEKAALKNSTKKETAPALSMSKKAQNSESENTENRKWMDKLKRSDAVQTPVRKEPTPQKFFSAKALRKTSPRPLKMSSRMAVKAQSIPASQTRSEDVIKSTRQQTTESINISKSKNEVVPNAMKSTENTQLRQNSLIDKEPNRVSQSDVKTDLAKQLPLNIPLPPGEIFDGNLLMKSTENTQLRQNSLIDKEPNKVSQSDVKTDLVKQLPLNIPLPPGEIFDGNLFMKSTENTQLRQNSLIDKEPSKVSQSDVKTDLAKQLPLNIPLPPGEIFDRSLILKSNQLKVPIVSEVKHEPESNPLREVVLLPPQKTPKQTNLINSIQRLEGKTNTASNTEIYPQTVPKLKALPQSLITERPIPSTLNQNIILPKSLQMAQNTIKASGIGIGVSLPGSINQQVPGVVPLRPASIPPPPPDDFVGGRIPIPPGPWTNPIQRPLLPPSSLNKMASVIAPIRQSPNRIVQRNYIQTKVPLSGVIPQPPGVMVRENRIPHPRNIQPFSQQHSSNTAYLTKAPNKQNVQGSRNPFVSRTLHQTPNRPHGRQTFDMNLSRNQHQQTPQRFIDVTVPYDVTPPQPVTTTRKPVPGPRRKPPKPRNFDPLKHIMKGKQDKVKKAKKPPVKARQPPEPPEQTTSGADPERKNFNQKIFKNSFQKDYVNEQRGRHPLRDFMTEFERFMKNMDSFFDLSGMMEFKR</sequence>
<evidence type="ECO:0000313" key="3">
    <source>
        <dbReference type="Proteomes" id="UP000694844"/>
    </source>
</evidence>
<feature type="chain" id="PRO_5034571418" evidence="2">
    <location>
        <begin position="23"/>
        <end position="913"/>
    </location>
</feature>
<dbReference type="RefSeq" id="XP_022303363.1">
    <property type="nucleotide sequence ID" value="XM_022447655.1"/>
</dbReference>
<feature type="compositionally biased region" description="Polar residues" evidence="1">
    <location>
        <begin position="736"/>
        <end position="758"/>
    </location>
</feature>
<feature type="compositionally biased region" description="Basic and acidic residues" evidence="1">
    <location>
        <begin position="815"/>
        <end position="831"/>
    </location>
</feature>
<protein>
    <submittedName>
        <fullName evidence="4">Uncharacterized protein LOC111110974</fullName>
    </submittedName>
</protein>
<accession>A0A8B8BJA2</accession>
<keyword evidence="2" id="KW-0732">Signal</keyword>
<dbReference type="Proteomes" id="UP000694844">
    <property type="component" value="Chromosome 9"/>
</dbReference>
<dbReference type="OrthoDB" id="10537439at2759"/>
<feature type="compositionally biased region" description="Basic and acidic residues" evidence="1">
    <location>
        <begin position="228"/>
        <end position="237"/>
    </location>
</feature>
<reference evidence="4" key="1">
    <citation type="submission" date="2025-08" db="UniProtKB">
        <authorList>
            <consortium name="RefSeq"/>
        </authorList>
    </citation>
    <scope>IDENTIFICATION</scope>
    <source>
        <tissue evidence="4">Whole sample</tissue>
    </source>
</reference>
<feature type="region of interest" description="Disordered" evidence="1">
    <location>
        <begin position="151"/>
        <end position="190"/>
    </location>
</feature>
<dbReference type="GeneID" id="111110974"/>
<dbReference type="AlphaFoldDB" id="A0A8B8BJA2"/>
<feature type="region of interest" description="Disordered" evidence="1">
    <location>
        <begin position="228"/>
        <end position="276"/>
    </location>
</feature>
<keyword evidence="3" id="KW-1185">Reference proteome</keyword>
<feature type="compositionally biased region" description="Polar residues" evidence="1">
    <location>
        <begin position="766"/>
        <end position="780"/>
    </location>
</feature>
<name>A0A8B8BJA2_CRAVI</name>
<gene>
    <name evidence="4" type="primary">LOC111110974</name>
</gene>
<feature type="signal peptide" evidence="2">
    <location>
        <begin position="1"/>
        <end position="22"/>
    </location>
</feature>
<evidence type="ECO:0000256" key="1">
    <source>
        <dbReference type="SAM" id="MobiDB-lite"/>
    </source>
</evidence>
<evidence type="ECO:0000313" key="4">
    <source>
        <dbReference type="RefSeq" id="XP_022303363.1"/>
    </source>
</evidence>
<feature type="compositionally biased region" description="Basic and acidic residues" evidence="1">
    <location>
        <begin position="154"/>
        <end position="163"/>
    </location>
</feature>
<organism evidence="3 4">
    <name type="scientific">Crassostrea virginica</name>
    <name type="common">Eastern oyster</name>
    <dbReference type="NCBI Taxonomy" id="6565"/>
    <lineage>
        <taxon>Eukaryota</taxon>
        <taxon>Metazoa</taxon>
        <taxon>Spiralia</taxon>
        <taxon>Lophotrochozoa</taxon>
        <taxon>Mollusca</taxon>
        <taxon>Bivalvia</taxon>
        <taxon>Autobranchia</taxon>
        <taxon>Pteriomorphia</taxon>
        <taxon>Ostreida</taxon>
        <taxon>Ostreoidea</taxon>
        <taxon>Ostreidae</taxon>
        <taxon>Crassostrea</taxon>
    </lineage>
</organism>
<proteinExistence type="predicted"/>
<evidence type="ECO:0000256" key="2">
    <source>
        <dbReference type="SAM" id="SignalP"/>
    </source>
</evidence>
<dbReference type="KEGG" id="cvn:111110974"/>
<feature type="compositionally biased region" description="Basic and acidic residues" evidence="1">
    <location>
        <begin position="255"/>
        <end position="276"/>
    </location>
</feature>
<feature type="region of interest" description="Disordered" evidence="1">
    <location>
        <begin position="294"/>
        <end position="330"/>
    </location>
</feature>
<feature type="region of interest" description="Disordered" evidence="1">
    <location>
        <begin position="736"/>
        <end position="860"/>
    </location>
</feature>
<feature type="compositionally biased region" description="Polar residues" evidence="1">
    <location>
        <begin position="164"/>
        <end position="175"/>
    </location>
</feature>